<reference evidence="1 2" key="1">
    <citation type="submission" date="2023-09" db="EMBL/GenBank/DDBJ databases">
        <title>Genomes of two closely related lineages of the louse Polyplax serrata with different host specificities.</title>
        <authorList>
            <person name="Martinu J."/>
            <person name="Tarabai H."/>
            <person name="Stefka J."/>
            <person name="Hypsa V."/>
        </authorList>
    </citation>
    <scope>NUCLEOTIDE SEQUENCE [LARGE SCALE GENOMIC DNA]</scope>
    <source>
        <strain evidence="1">98ZLc_SE</strain>
    </source>
</reference>
<dbReference type="EMBL" id="JAWJWF010000046">
    <property type="protein sequence ID" value="KAK6624666.1"/>
    <property type="molecule type" value="Genomic_DNA"/>
</dbReference>
<accession>A0ABR1AQA0</accession>
<dbReference type="Proteomes" id="UP001359485">
    <property type="component" value="Unassembled WGS sequence"/>
</dbReference>
<protein>
    <submittedName>
        <fullName evidence="1">Uncharacterized protein</fullName>
    </submittedName>
</protein>
<gene>
    <name evidence="1" type="ORF">RUM44_011525</name>
</gene>
<evidence type="ECO:0000313" key="2">
    <source>
        <dbReference type="Proteomes" id="UP001359485"/>
    </source>
</evidence>
<evidence type="ECO:0000313" key="1">
    <source>
        <dbReference type="EMBL" id="KAK6624666.1"/>
    </source>
</evidence>
<comment type="caution">
    <text evidence="1">The sequence shown here is derived from an EMBL/GenBank/DDBJ whole genome shotgun (WGS) entry which is preliminary data.</text>
</comment>
<proteinExistence type="predicted"/>
<name>A0ABR1AQA0_POLSC</name>
<organism evidence="1 2">
    <name type="scientific">Polyplax serrata</name>
    <name type="common">Common mouse louse</name>
    <dbReference type="NCBI Taxonomy" id="468196"/>
    <lineage>
        <taxon>Eukaryota</taxon>
        <taxon>Metazoa</taxon>
        <taxon>Ecdysozoa</taxon>
        <taxon>Arthropoda</taxon>
        <taxon>Hexapoda</taxon>
        <taxon>Insecta</taxon>
        <taxon>Pterygota</taxon>
        <taxon>Neoptera</taxon>
        <taxon>Paraneoptera</taxon>
        <taxon>Psocodea</taxon>
        <taxon>Troctomorpha</taxon>
        <taxon>Phthiraptera</taxon>
        <taxon>Anoplura</taxon>
        <taxon>Polyplacidae</taxon>
        <taxon>Polyplax</taxon>
    </lineage>
</organism>
<keyword evidence="2" id="KW-1185">Reference proteome</keyword>
<sequence>MTTRQDVGKDGGGKMRCCDDEKKIVTKNQISIYPWPSIILFDWVGNVRKQLLGLGGRAEDKKKSSGITKKILGFDKSDEEVSGK</sequence>